<proteinExistence type="predicted"/>
<sequence>MHFSLNRLHPAMNSLSSEPGNPCCGRELMLSHDNKSNLLREEIWCIPAGKAQRFGHSLNASVFKEVSLPNACS</sequence>
<reference evidence="1" key="2">
    <citation type="journal article" date="2015" name="Data Brief">
        <title>Shoot transcriptome of the giant reed, Arundo donax.</title>
        <authorList>
            <person name="Barrero R.A."/>
            <person name="Guerrero F.D."/>
            <person name="Moolhuijzen P."/>
            <person name="Goolsby J.A."/>
            <person name="Tidwell J."/>
            <person name="Bellgard S.E."/>
            <person name="Bellgard M.I."/>
        </authorList>
    </citation>
    <scope>NUCLEOTIDE SEQUENCE</scope>
    <source>
        <tissue evidence="1">Shoot tissue taken approximately 20 cm above the soil surface</tissue>
    </source>
</reference>
<protein>
    <submittedName>
        <fullName evidence="1">Uncharacterized protein</fullName>
    </submittedName>
</protein>
<dbReference type="EMBL" id="GBRH01255827">
    <property type="protein sequence ID" value="JAD42068.1"/>
    <property type="molecule type" value="Transcribed_RNA"/>
</dbReference>
<accession>A0A0A8ZWF4</accession>
<evidence type="ECO:0000313" key="1">
    <source>
        <dbReference type="EMBL" id="JAD42068.1"/>
    </source>
</evidence>
<dbReference type="AlphaFoldDB" id="A0A0A8ZWF4"/>
<name>A0A0A8ZWF4_ARUDO</name>
<reference evidence="1" key="1">
    <citation type="submission" date="2014-09" db="EMBL/GenBank/DDBJ databases">
        <authorList>
            <person name="Magalhaes I.L.F."/>
            <person name="Oliveira U."/>
            <person name="Santos F.R."/>
            <person name="Vidigal T.H.D.A."/>
            <person name="Brescovit A.D."/>
            <person name="Santos A.J."/>
        </authorList>
    </citation>
    <scope>NUCLEOTIDE SEQUENCE</scope>
    <source>
        <tissue evidence="1">Shoot tissue taken approximately 20 cm above the soil surface</tissue>
    </source>
</reference>
<organism evidence="1">
    <name type="scientific">Arundo donax</name>
    <name type="common">Giant reed</name>
    <name type="synonym">Donax arundinaceus</name>
    <dbReference type="NCBI Taxonomy" id="35708"/>
    <lineage>
        <taxon>Eukaryota</taxon>
        <taxon>Viridiplantae</taxon>
        <taxon>Streptophyta</taxon>
        <taxon>Embryophyta</taxon>
        <taxon>Tracheophyta</taxon>
        <taxon>Spermatophyta</taxon>
        <taxon>Magnoliopsida</taxon>
        <taxon>Liliopsida</taxon>
        <taxon>Poales</taxon>
        <taxon>Poaceae</taxon>
        <taxon>PACMAD clade</taxon>
        <taxon>Arundinoideae</taxon>
        <taxon>Arundineae</taxon>
        <taxon>Arundo</taxon>
    </lineage>
</organism>